<evidence type="ECO:0000313" key="7">
    <source>
        <dbReference type="EMBL" id="KFM58467.1"/>
    </source>
</evidence>
<dbReference type="InterPro" id="IPR011989">
    <property type="entry name" value="ARM-like"/>
</dbReference>
<dbReference type="Gene3D" id="1.10.510.10">
    <property type="entry name" value="Transferase(Phosphotransferase) domain 1"/>
    <property type="match status" value="1"/>
</dbReference>
<dbReference type="InterPro" id="IPR016024">
    <property type="entry name" value="ARM-type_fold"/>
</dbReference>
<evidence type="ECO:0000313" key="8">
    <source>
        <dbReference type="Proteomes" id="UP000054359"/>
    </source>
</evidence>
<dbReference type="PANTHER" id="PTHR12984">
    <property type="entry name" value="SCY1-RELATED S/T PROTEIN KINASE-LIKE"/>
    <property type="match status" value="1"/>
</dbReference>
<dbReference type="SMART" id="SM01349">
    <property type="entry name" value="TOG"/>
    <property type="match status" value="1"/>
</dbReference>
<keyword evidence="7" id="KW-0808">Transferase</keyword>
<reference evidence="7 8" key="1">
    <citation type="submission" date="2013-11" db="EMBL/GenBank/DDBJ databases">
        <title>Genome sequencing of Stegodyphus mimosarum.</title>
        <authorList>
            <person name="Bechsgaard J."/>
        </authorList>
    </citation>
    <scope>NUCLEOTIDE SEQUENCE [LARGE SCALE GENOMIC DNA]</scope>
</reference>
<dbReference type="SUPFAM" id="SSF48371">
    <property type="entry name" value="ARM repeat"/>
    <property type="match status" value="1"/>
</dbReference>
<dbReference type="InterPro" id="IPR000719">
    <property type="entry name" value="Prot_kinase_dom"/>
</dbReference>
<dbReference type="PROSITE" id="PS50011">
    <property type="entry name" value="PROTEIN_KINASE_DOM"/>
    <property type="match status" value="1"/>
</dbReference>
<dbReference type="InterPro" id="IPR011009">
    <property type="entry name" value="Kinase-like_dom_sf"/>
</dbReference>
<dbReference type="AlphaFoldDB" id="A0A087T028"/>
<protein>
    <recommendedName>
        <fullName evidence="2">N-terminal kinase-like protein</fullName>
    </recommendedName>
    <alternativeName>
        <fullName evidence="3">SCY1-like protein 1</fullName>
    </alternativeName>
</protein>
<keyword evidence="8" id="KW-1185">Reference proteome</keyword>
<comment type="similarity">
    <text evidence="1">Belongs to the protein kinase superfamily.</text>
</comment>
<dbReference type="EMBL" id="KK112760">
    <property type="protein sequence ID" value="KFM58467.1"/>
    <property type="molecule type" value="Genomic_DNA"/>
</dbReference>
<feature type="compositionally biased region" description="Basic and acidic residues" evidence="5">
    <location>
        <begin position="730"/>
        <end position="755"/>
    </location>
</feature>
<dbReference type="PANTHER" id="PTHR12984:SF3">
    <property type="entry name" value="N-TERMINAL KINASE-LIKE PROTEIN"/>
    <property type="match status" value="1"/>
</dbReference>
<proteinExistence type="inferred from homology"/>
<dbReference type="STRING" id="407821.A0A087T028"/>
<evidence type="ECO:0000256" key="1">
    <source>
        <dbReference type="ARBA" id="ARBA00038349"/>
    </source>
</evidence>
<dbReference type="InterPro" id="IPR051177">
    <property type="entry name" value="CIK-Related_Protein"/>
</dbReference>
<gene>
    <name evidence="7" type="ORF">X975_07549</name>
</gene>
<feature type="compositionally biased region" description="Polar residues" evidence="5">
    <location>
        <begin position="583"/>
        <end position="597"/>
    </location>
</feature>
<accession>A0A087T028</accession>
<dbReference type="InterPro" id="IPR034085">
    <property type="entry name" value="TOG"/>
</dbReference>
<dbReference type="Proteomes" id="UP000054359">
    <property type="component" value="Unassembled WGS sequence"/>
</dbReference>
<feature type="compositionally biased region" description="Polar residues" evidence="5">
    <location>
        <begin position="607"/>
        <end position="624"/>
    </location>
</feature>
<comment type="function">
    <text evidence="4">Regulates COPI-mediated retrograde protein traffic at the interface between the Golgi apparatus and the endoplasmic reticulum. Involved in the maintenance of the Golgi apparatus morphology.</text>
</comment>
<feature type="compositionally biased region" description="Acidic residues" evidence="5">
    <location>
        <begin position="625"/>
        <end position="635"/>
    </location>
</feature>
<evidence type="ECO:0000256" key="4">
    <source>
        <dbReference type="ARBA" id="ARBA00056114"/>
    </source>
</evidence>
<sequence length="755" mass="86032">MWSFFSRDAAKDFAYELGTEVDANKDYSLWKLHQGKKKSTGESVSIFVFEVTGTETQALLDLAKSAVKRLKTLRHPSILTYLDSLETDKLIYLVVEPVEPLELHLSKSTYNPAQRNLALSWGLYQIASGLTFLNKDCQLSHNNICMASIFVDRAGEWRLFGVEYMAPSKDPPPTKVLPALQIYNPPECESRKLEDYPNWAYDSWGFGCLMWEVFNGHLGKISSLKTTGKIPSTLTPFYCELVCANPKSRPSSSTFLKKVMKGSSFFKNKFVETMLFLREIHIKDNEEKITFFNNLSSSLDTFPQDICLYRVLPELINAFEFGNAGSSVLSPMFKLGKLLSEEDYQKKIVPCVVKMFSSKDRATRVKLLQQVELFIDHIQPSVINNQIFPNIAQGFLDTNPTIRDHTIKCMLYLAPKLNYQNLNEEMLKHFARLQSKDEQGGIRTNTTVCLGKIASYLHPQTRKKVLISAFLRALRDPFPPARTAAILALSATEHYYSINDCATKVLPALCHFTVDPEKSIRDHAFKAIAGFLSKLEKVSEDPSLIEKMEEELQSTTPSSIAASWTSWAVMSLADKLYKSSSKNQVSTSDKTASSSLDTNEKADKTAEVTTELQKSLDSSISNEDLWNDDWGEEEEKNLKEKDQQLDSNETDKNDWEDEWESFETETNVAKNTEKLRNFFPEEQEDPFASLQKQVSKSINESQPSTGNDNWNSSEDWETWGSSKNTVQRNIESHVEKQANSRIAREEKRRQRLRER</sequence>
<name>A0A087T028_STEMI</name>
<dbReference type="SUPFAM" id="SSF56112">
    <property type="entry name" value="Protein kinase-like (PK-like)"/>
    <property type="match status" value="1"/>
</dbReference>
<dbReference type="GO" id="GO:0005524">
    <property type="term" value="F:ATP binding"/>
    <property type="evidence" value="ECO:0007669"/>
    <property type="project" value="InterPro"/>
</dbReference>
<dbReference type="InterPro" id="IPR032682">
    <property type="entry name" value="Cnd1_C"/>
</dbReference>
<dbReference type="GO" id="GO:0004672">
    <property type="term" value="F:protein kinase activity"/>
    <property type="evidence" value="ECO:0007669"/>
    <property type="project" value="InterPro"/>
</dbReference>
<evidence type="ECO:0000256" key="2">
    <source>
        <dbReference type="ARBA" id="ARBA00040972"/>
    </source>
</evidence>
<evidence type="ECO:0000259" key="6">
    <source>
        <dbReference type="PROSITE" id="PS50011"/>
    </source>
</evidence>
<evidence type="ECO:0000256" key="3">
    <source>
        <dbReference type="ARBA" id="ARBA00042347"/>
    </source>
</evidence>
<feature type="compositionally biased region" description="Polar residues" evidence="5">
    <location>
        <begin position="690"/>
        <end position="729"/>
    </location>
</feature>
<keyword evidence="7" id="KW-0418">Kinase</keyword>
<dbReference type="Gene3D" id="3.30.200.20">
    <property type="entry name" value="Phosphorylase Kinase, domain 1"/>
    <property type="match status" value="1"/>
</dbReference>
<dbReference type="OMA" id="NDTSWAG"/>
<feature type="region of interest" description="Disordered" evidence="5">
    <location>
        <begin position="583"/>
        <end position="755"/>
    </location>
</feature>
<feature type="non-terminal residue" evidence="7">
    <location>
        <position position="755"/>
    </location>
</feature>
<dbReference type="Gene3D" id="1.25.10.10">
    <property type="entry name" value="Leucine-rich Repeat Variant"/>
    <property type="match status" value="1"/>
</dbReference>
<organism evidence="7 8">
    <name type="scientific">Stegodyphus mimosarum</name>
    <name type="common">African social velvet spider</name>
    <dbReference type="NCBI Taxonomy" id="407821"/>
    <lineage>
        <taxon>Eukaryota</taxon>
        <taxon>Metazoa</taxon>
        <taxon>Ecdysozoa</taxon>
        <taxon>Arthropoda</taxon>
        <taxon>Chelicerata</taxon>
        <taxon>Arachnida</taxon>
        <taxon>Araneae</taxon>
        <taxon>Araneomorphae</taxon>
        <taxon>Entelegynae</taxon>
        <taxon>Eresoidea</taxon>
        <taxon>Eresidae</taxon>
        <taxon>Stegodyphus</taxon>
    </lineage>
</organism>
<dbReference type="OrthoDB" id="447103at2759"/>
<evidence type="ECO:0000256" key="5">
    <source>
        <dbReference type="SAM" id="MobiDB-lite"/>
    </source>
</evidence>
<dbReference type="Pfam" id="PF12717">
    <property type="entry name" value="Cnd1"/>
    <property type="match status" value="1"/>
</dbReference>
<dbReference type="GO" id="GO:0000226">
    <property type="term" value="P:microtubule cytoskeleton organization"/>
    <property type="evidence" value="ECO:0007669"/>
    <property type="project" value="UniProtKB-ARBA"/>
</dbReference>
<feature type="compositionally biased region" description="Acidic residues" evidence="5">
    <location>
        <begin position="654"/>
        <end position="663"/>
    </location>
</feature>
<dbReference type="Pfam" id="PF00069">
    <property type="entry name" value="Pkinase"/>
    <property type="match status" value="1"/>
</dbReference>
<feature type="domain" description="Protein kinase" evidence="6">
    <location>
        <begin position="15"/>
        <end position="266"/>
    </location>
</feature>
<feature type="compositionally biased region" description="Basic and acidic residues" evidence="5">
    <location>
        <begin position="636"/>
        <end position="653"/>
    </location>
</feature>